<dbReference type="AlphaFoldDB" id="A0A1G6QVT8"/>
<dbReference type="GO" id="GO:0009244">
    <property type="term" value="P:lipopolysaccharide core region biosynthetic process"/>
    <property type="evidence" value="ECO:0007669"/>
    <property type="project" value="TreeGrafter"/>
</dbReference>
<evidence type="ECO:0000256" key="4">
    <source>
        <dbReference type="ARBA" id="ARBA00016436"/>
    </source>
</evidence>
<evidence type="ECO:0000256" key="12">
    <source>
        <dbReference type="ARBA" id="ARBA00029757"/>
    </source>
</evidence>
<keyword evidence="14" id="KW-0812">Transmembrane</keyword>
<keyword evidence="10 13" id="KW-0067">ATP-binding</keyword>
<dbReference type="PANTHER" id="PTHR42724">
    <property type="entry name" value="TETRAACYLDISACCHARIDE 4'-KINASE"/>
    <property type="match status" value="1"/>
</dbReference>
<dbReference type="PANTHER" id="PTHR42724:SF1">
    <property type="entry name" value="TETRAACYLDISACCHARIDE 4'-KINASE, MITOCHONDRIAL-RELATED"/>
    <property type="match status" value="1"/>
</dbReference>
<accession>A0A1G6QVT8</accession>
<evidence type="ECO:0000256" key="6">
    <source>
        <dbReference type="ARBA" id="ARBA00022556"/>
    </source>
</evidence>
<evidence type="ECO:0000256" key="1">
    <source>
        <dbReference type="ARBA" id="ARBA00002274"/>
    </source>
</evidence>
<protein>
    <recommendedName>
        <fullName evidence="4 13">Tetraacyldisaccharide 4'-kinase</fullName>
        <ecNumber evidence="3 13">2.7.1.130</ecNumber>
    </recommendedName>
    <alternativeName>
        <fullName evidence="12 13">Lipid A 4'-kinase</fullName>
    </alternativeName>
</protein>
<organism evidence="15 16">
    <name type="scientific">Williamwhitmania taraxaci</name>
    <dbReference type="NCBI Taxonomy" id="1640674"/>
    <lineage>
        <taxon>Bacteria</taxon>
        <taxon>Pseudomonadati</taxon>
        <taxon>Bacteroidota</taxon>
        <taxon>Bacteroidia</taxon>
        <taxon>Bacteroidales</taxon>
        <taxon>Williamwhitmaniaceae</taxon>
        <taxon>Williamwhitmania</taxon>
    </lineage>
</organism>
<dbReference type="Proteomes" id="UP000199452">
    <property type="component" value="Unassembled WGS sequence"/>
</dbReference>
<keyword evidence="14" id="KW-0472">Membrane</keyword>
<name>A0A1G6QVT8_9BACT</name>
<evidence type="ECO:0000313" key="16">
    <source>
        <dbReference type="Proteomes" id="UP000199452"/>
    </source>
</evidence>
<evidence type="ECO:0000256" key="11">
    <source>
        <dbReference type="ARBA" id="ARBA00023098"/>
    </source>
</evidence>
<evidence type="ECO:0000256" key="14">
    <source>
        <dbReference type="SAM" id="Phobius"/>
    </source>
</evidence>
<comment type="similarity">
    <text evidence="13">Belongs to the LpxK family.</text>
</comment>
<evidence type="ECO:0000256" key="13">
    <source>
        <dbReference type="HAMAP-Rule" id="MF_00409"/>
    </source>
</evidence>
<comment type="pathway">
    <text evidence="2 13">Glycolipid biosynthesis; lipid IV(A) biosynthesis; lipid IV(A) from (3R)-3-hydroxytetradecanoyl-[acyl-carrier-protein] and UDP-N-acetyl-alpha-D-glucosamine: step 6/6.</text>
</comment>
<dbReference type="OrthoDB" id="9766423at2"/>
<dbReference type="UniPathway" id="UPA00359">
    <property type="reaction ID" value="UER00482"/>
</dbReference>
<keyword evidence="16" id="KW-1185">Reference proteome</keyword>
<dbReference type="InterPro" id="IPR003758">
    <property type="entry name" value="LpxK"/>
</dbReference>
<feature type="binding site" evidence="13">
    <location>
        <begin position="52"/>
        <end position="59"/>
    </location>
    <ligand>
        <name>ATP</name>
        <dbReference type="ChEBI" id="CHEBI:30616"/>
    </ligand>
</feature>
<sequence>MLNRSNLLVKLLLLVPTGIYSIIVALRNWLYNLGFLSSVKFDLPVICVGNIAVGGTGKTPHVEHILRVFNQESILASVISRGYKRKTKGYIAITPEHTALDVGDEPRQISRKFPTVPFVVCGDRITGIQNLRSDFPLSQVVVMDDGFQHRAVTPGMSIILTDYNHPIYDDYLLPLGNLRESRSQLKRADIVIVTKCPRSIKPIDLRIATKRLGLFPYQKIYFTTFEYGELHKVWGNKLLDNKPKTLSPILLVAGIAQPQPFIQHVKEQYNNLSIKLFSDHYVFEGPDILVMVEFLKNNPEGYVITTEKDSMRLAALDSIPEPLQSRFLYIPIEVRFLNSGNNQFNKQIVEYVKANKRNGIIH</sequence>
<dbReference type="HAMAP" id="MF_00409">
    <property type="entry name" value="LpxK"/>
    <property type="match status" value="1"/>
</dbReference>
<evidence type="ECO:0000256" key="7">
    <source>
        <dbReference type="ARBA" id="ARBA00022679"/>
    </source>
</evidence>
<feature type="transmembrane region" description="Helical" evidence="14">
    <location>
        <begin position="7"/>
        <end position="30"/>
    </location>
</feature>
<dbReference type="RefSeq" id="WP_092440188.1">
    <property type="nucleotide sequence ID" value="NZ_FMYP01000066.1"/>
</dbReference>
<dbReference type="GO" id="GO:0009029">
    <property type="term" value="F:lipid-A 4'-kinase activity"/>
    <property type="evidence" value="ECO:0007669"/>
    <property type="project" value="UniProtKB-UniRule"/>
</dbReference>
<evidence type="ECO:0000256" key="8">
    <source>
        <dbReference type="ARBA" id="ARBA00022741"/>
    </source>
</evidence>
<keyword evidence="14" id="KW-1133">Transmembrane helix</keyword>
<dbReference type="STRING" id="1640674.SAMN05216323_106619"/>
<evidence type="ECO:0000256" key="2">
    <source>
        <dbReference type="ARBA" id="ARBA00004870"/>
    </source>
</evidence>
<keyword evidence="7 13" id="KW-0808">Transferase</keyword>
<comment type="function">
    <text evidence="1 13">Transfers the gamma-phosphate of ATP to the 4'-position of a tetraacyldisaccharide 1-phosphate intermediate (termed DS-1-P) to form tetraacyldisaccharide 1,4'-bis-phosphate (lipid IVA).</text>
</comment>
<dbReference type="GO" id="GO:0005524">
    <property type="term" value="F:ATP binding"/>
    <property type="evidence" value="ECO:0007669"/>
    <property type="project" value="UniProtKB-UniRule"/>
</dbReference>
<keyword evidence="8 13" id="KW-0547">Nucleotide-binding</keyword>
<evidence type="ECO:0000256" key="10">
    <source>
        <dbReference type="ARBA" id="ARBA00022840"/>
    </source>
</evidence>
<dbReference type="InterPro" id="IPR027417">
    <property type="entry name" value="P-loop_NTPase"/>
</dbReference>
<dbReference type="NCBIfam" id="TIGR00682">
    <property type="entry name" value="lpxK"/>
    <property type="match status" value="1"/>
</dbReference>
<reference evidence="15 16" key="1">
    <citation type="submission" date="2016-09" db="EMBL/GenBank/DDBJ databases">
        <authorList>
            <person name="Capua I."/>
            <person name="De Benedictis P."/>
            <person name="Joannis T."/>
            <person name="Lombin L.H."/>
            <person name="Cattoli G."/>
        </authorList>
    </citation>
    <scope>NUCLEOTIDE SEQUENCE [LARGE SCALE GENOMIC DNA]</scope>
    <source>
        <strain evidence="15 16">A7P-90m</strain>
    </source>
</reference>
<dbReference type="SUPFAM" id="SSF52540">
    <property type="entry name" value="P-loop containing nucleoside triphosphate hydrolases"/>
    <property type="match status" value="1"/>
</dbReference>
<dbReference type="GO" id="GO:0009245">
    <property type="term" value="P:lipid A biosynthetic process"/>
    <property type="evidence" value="ECO:0007669"/>
    <property type="project" value="UniProtKB-UniRule"/>
</dbReference>
<keyword evidence="5 13" id="KW-0444">Lipid biosynthesis</keyword>
<gene>
    <name evidence="13" type="primary">lpxK</name>
    <name evidence="15" type="ORF">SAMN05216323_106619</name>
</gene>
<proteinExistence type="inferred from homology"/>
<keyword evidence="6 13" id="KW-0441">Lipid A biosynthesis</keyword>
<dbReference type="EMBL" id="FMYP01000066">
    <property type="protein sequence ID" value="SDC96353.1"/>
    <property type="molecule type" value="Genomic_DNA"/>
</dbReference>
<dbReference type="EC" id="2.7.1.130" evidence="3 13"/>
<dbReference type="GO" id="GO:0005886">
    <property type="term" value="C:plasma membrane"/>
    <property type="evidence" value="ECO:0007669"/>
    <property type="project" value="TreeGrafter"/>
</dbReference>
<comment type="catalytic activity">
    <reaction evidence="13">
        <text>a lipid A disaccharide + ATP = a lipid IVA + ADP + H(+)</text>
        <dbReference type="Rhea" id="RHEA:67840"/>
        <dbReference type="ChEBI" id="CHEBI:15378"/>
        <dbReference type="ChEBI" id="CHEBI:30616"/>
        <dbReference type="ChEBI" id="CHEBI:176343"/>
        <dbReference type="ChEBI" id="CHEBI:176425"/>
        <dbReference type="ChEBI" id="CHEBI:456216"/>
        <dbReference type="EC" id="2.7.1.130"/>
    </reaction>
</comment>
<dbReference type="Pfam" id="PF02606">
    <property type="entry name" value="LpxK"/>
    <property type="match status" value="1"/>
</dbReference>
<evidence type="ECO:0000313" key="15">
    <source>
        <dbReference type="EMBL" id="SDC96353.1"/>
    </source>
</evidence>
<keyword evidence="9 13" id="KW-0418">Kinase</keyword>
<evidence type="ECO:0000256" key="9">
    <source>
        <dbReference type="ARBA" id="ARBA00022777"/>
    </source>
</evidence>
<evidence type="ECO:0000256" key="3">
    <source>
        <dbReference type="ARBA" id="ARBA00012071"/>
    </source>
</evidence>
<evidence type="ECO:0000256" key="5">
    <source>
        <dbReference type="ARBA" id="ARBA00022516"/>
    </source>
</evidence>
<keyword evidence="11 13" id="KW-0443">Lipid metabolism</keyword>